<dbReference type="InterPro" id="IPR002347">
    <property type="entry name" value="SDR_fam"/>
</dbReference>
<evidence type="ECO:0000256" key="2">
    <source>
        <dbReference type="ARBA" id="ARBA00006484"/>
    </source>
</evidence>
<dbReference type="PRINTS" id="PR00080">
    <property type="entry name" value="SDRFAMILY"/>
</dbReference>
<dbReference type="STRING" id="43304.GCA_001403655_05982"/>
<dbReference type="PRINTS" id="PR00081">
    <property type="entry name" value="GDHRDH"/>
</dbReference>
<dbReference type="RefSeq" id="WP_064931507.1">
    <property type="nucleotide sequence ID" value="NZ_LZSO01000014.1"/>
</dbReference>
<dbReference type="AlphaFoldDB" id="A0A1A0RD17"/>
<evidence type="ECO:0000313" key="7">
    <source>
        <dbReference type="EMBL" id="OBB31619.1"/>
    </source>
</evidence>
<protein>
    <recommendedName>
        <fullName evidence="4">3-oxoacyl-[acyl-carrier-protein] reductase MabA</fullName>
    </recommendedName>
</protein>
<comment type="similarity">
    <text evidence="2 6">Belongs to the short-chain dehydrogenases/reductases (SDR) family.</text>
</comment>
<evidence type="ECO:0000256" key="5">
    <source>
        <dbReference type="ARBA" id="ARBA00047400"/>
    </source>
</evidence>
<name>A0A1A0RD17_MYCPR</name>
<evidence type="ECO:0000256" key="1">
    <source>
        <dbReference type="ARBA" id="ARBA00004191"/>
    </source>
</evidence>
<dbReference type="OrthoDB" id="9793325at2"/>
<keyword evidence="3" id="KW-0964">Secreted</keyword>
<dbReference type="GO" id="GO:0004316">
    <property type="term" value="F:3-oxoacyl-[acyl-carrier-protein] reductase (NADPH) activity"/>
    <property type="evidence" value="ECO:0007669"/>
    <property type="project" value="UniProtKB-EC"/>
</dbReference>
<proteinExistence type="inferred from homology"/>
<dbReference type="Pfam" id="PF00106">
    <property type="entry name" value="adh_short"/>
    <property type="match status" value="1"/>
</dbReference>
<reference evidence="8" key="1">
    <citation type="submission" date="2016-06" db="EMBL/GenBank/DDBJ databases">
        <authorList>
            <person name="Sutton G."/>
            <person name="Brinkac L."/>
            <person name="Sanka R."/>
            <person name="Adams M."/>
            <person name="Lau E."/>
            <person name="Mehaffy C."/>
            <person name="Tameris M."/>
            <person name="Hatherill M."/>
            <person name="Hanekom W."/>
            <person name="Mahomed H."/>
            <person name="Mcshane H."/>
        </authorList>
    </citation>
    <scope>NUCLEOTIDE SEQUENCE [LARGE SCALE GENOMIC DNA]</scope>
    <source>
        <strain evidence="8">852002-51209_SCH5440388</strain>
    </source>
</reference>
<evidence type="ECO:0000256" key="3">
    <source>
        <dbReference type="ARBA" id="ARBA00022512"/>
    </source>
</evidence>
<comment type="subcellular location">
    <subcellularLocation>
        <location evidence="1">Secreted</location>
        <location evidence="1">Cell wall</location>
    </subcellularLocation>
</comment>
<evidence type="ECO:0000256" key="4">
    <source>
        <dbReference type="ARBA" id="ARBA00040781"/>
    </source>
</evidence>
<gene>
    <name evidence="7" type="ORF">A5792_15620</name>
</gene>
<comment type="caution">
    <text evidence="7">The sequence shown here is derived from an EMBL/GenBank/DDBJ whole genome shotgun (WGS) entry which is preliminary data.</text>
</comment>
<dbReference type="PANTHER" id="PTHR42879">
    <property type="entry name" value="3-OXOACYL-(ACYL-CARRIER-PROTEIN) REDUCTASE"/>
    <property type="match status" value="1"/>
</dbReference>
<comment type="catalytic activity">
    <reaction evidence="5">
        <text>a (3R)-hydroxyacyl-[ACP] + NADP(+) = a 3-oxoacyl-[ACP] + NADPH + H(+)</text>
        <dbReference type="Rhea" id="RHEA:17397"/>
        <dbReference type="Rhea" id="RHEA-COMP:9916"/>
        <dbReference type="Rhea" id="RHEA-COMP:9945"/>
        <dbReference type="ChEBI" id="CHEBI:15378"/>
        <dbReference type="ChEBI" id="CHEBI:57783"/>
        <dbReference type="ChEBI" id="CHEBI:58349"/>
        <dbReference type="ChEBI" id="CHEBI:78776"/>
        <dbReference type="ChEBI" id="CHEBI:78827"/>
        <dbReference type="EC" id="1.1.1.100"/>
    </reaction>
    <physiologicalReaction direction="right-to-left" evidence="5">
        <dbReference type="Rhea" id="RHEA:17399"/>
    </physiologicalReaction>
</comment>
<accession>A0A1A0RD17</accession>
<dbReference type="InterPro" id="IPR050259">
    <property type="entry name" value="SDR"/>
</dbReference>
<dbReference type="InterPro" id="IPR036291">
    <property type="entry name" value="NAD(P)-bd_dom_sf"/>
</dbReference>
<dbReference type="SUPFAM" id="SSF51735">
    <property type="entry name" value="NAD(P)-binding Rossmann-fold domains"/>
    <property type="match status" value="1"/>
</dbReference>
<evidence type="ECO:0000313" key="8">
    <source>
        <dbReference type="Proteomes" id="UP000093902"/>
    </source>
</evidence>
<sequence length="263" mass="26926">MDLGLSGKRALVTGSSTGLGQAIAQTLAAEGASVVVHGRDASRTQAVADGIRAGGGAAEPATGDLATDAGVDAVAAIAGDVDILVNNAGYYDGLGWPELTADLWTQIYQVNVVSGVRMIERLVPGMRRRGWGRVIQIGGGLAIQPAAGQPHYNATLAARHNLTVSLARELAGTGVTSNIVAPGAILTGPVRDMAVRAAALHGWGQSWDDIERAAANEWFPNDVGRFGRPEEIASAVAFLASTHAGYISGADLRVDGGTVRSVA</sequence>
<dbReference type="Proteomes" id="UP000093902">
    <property type="component" value="Unassembled WGS sequence"/>
</dbReference>
<evidence type="ECO:0000256" key="6">
    <source>
        <dbReference type="RuleBase" id="RU000363"/>
    </source>
</evidence>
<dbReference type="EMBL" id="LZSO01000014">
    <property type="protein sequence ID" value="OBB31619.1"/>
    <property type="molecule type" value="Genomic_DNA"/>
</dbReference>
<organism evidence="7 8">
    <name type="scientific">Mycolicibacterium peregrinum</name>
    <name type="common">Mycobacterium peregrinum</name>
    <dbReference type="NCBI Taxonomy" id="43304"/>
    <lineage>
        <taxon>Bacteria</taxon>
        <taxon>Bacillati</taxon>
        <taxon>Actinomycetota</taxon>
        <taxon>Actinomycetes</taxon>
        <taxon>Mycobacteriales</taxon>
        <taxon>Mycobacteriaceae</taxon>
        <taxon>Mycolicibacterium</taxon>
    </lineage>
</organism>
<dbReference type="Gene3D" id="3.40.50.720">
    <property type="entry name" value="NAD(P)-binding Rossmann-like Domain"/>
    <property type="match status" value="1"/>
</dbReference>
<keyword evidence="3" id="KW-0134">Cell wall</keyword>